<evidence type="ECO:0000313" key="2">
    <source>
        <dbReference type="Proteomes" id="UP000076871"/>
    </source>
</evidence>
<dbReference type="GeneID" id="63819190"/>
<dbReference type="InParanoid" id="A0A165GXS2"/>
<organism evidence="1 2">
    <name type="scientific">Laetiporus sulphureus 93-53</name>
    <dbReference type="NCBI Taxonomy" id="1314785"/>
    <lineage>
        <taxon>Eukaryota</taxon>
        <taxon>Fungi</taxon>
        <taxon>Dikarya</taxon>
        <taxon>Basidiomycota</taxon>
        <taxon>Agaricomycotina</taxon>
        <taxon>Agaricomycetes</taxon>
        <taxon>Polyporales</taxon>
        <taxon>Laetiporus</taxon>
    </lineage>
</organism>
<dbReference type="RefSeq" id="XP_040768713.1">
    <property type="nucleotide sequence ID" value="XM_040902159.1"/>
</dbReference>
<reference evidence="1 2" key="1">
    <citation type="journal article" date="2016" name="Mol. Biol. Evol.">
        <title>Comparative Genomics of Early-Diverging Mushroom-Forming Fungi Provides Insights into the Origins of Lignocellulose Decay Capabilities.</title>
        <authorList>
            <person name="Nagy L.G."/>
            <person name="Riley R."/>
            <person name="Tritt A."/>
            <person name="Adam C."/>
            <person name="Daum C."/>
            <person name="Floudas D."/>
            <person name="Sun H."/>
            <person name="Yadav J.S."/>
            <person name="Pangilinan J."/>
            <person name="Larsson K.H."/>
            <person name="Matsuura K."/>
            <person name="Barry K."/>
            <person name="Labutti K."/>
            <person name="Kuo R."/>
            <person name="Ohm R.A."/>
            <person name="Bhattacharya S.S."/>
            <person name="Shirouzu T."/>
            <person name="Yoshinaga Y."/>
            <person name="Martin F.M."/>
            <person name="Grigoriev I.V."/>
            <person name="Hibbett D.S."/>
        </authorList>
    </citation>
    <scope>NUCLEOTIDE SEQUENCE [LARGE SCALE GENOMIC DNA]</scope>
    <source>
        <strain evidence="1 2">93-53</strain>
    </source>
</reference>
<sequence length="89" mass="9646">MLHARIHWLKSFFDHRRAKVRSLSEEIHPGRCSGARGALTQDTSGGYMRLRFGAHLPLSLVALLAGHRLQEQLGTGAAGEQLGTGMPTG</sequence>
<proteinExistence type="predicted"/>
<keyword evidence="2" id="KW-1185">Reference proteome</keyword>
<accession>A0A165GXS2</accession>
<evidence type="ECO:0000313" key="1">
    <source>
        <dbReference type="EMBL" id="KZT10973.1"/>
    </source>
</evidence>
<dbReference type="EMBL" id="KV427608">
    <property type="protein sequence ID" value="KZT10973.1"/>
    <property type="molecule type" value="Genomic_DNA"/>
</dbReference>
<gene>
    <name evidence="1" type="ORF">LAESUDRAFT_359312</name>
</gene>
<dbReference type="AlphaFoldDB" id="A0A165GXS2"/>
<protein>
    <submittedName>
        <fullName evidence="1">Uncharacterized protein</fullName>
    </submittedName>
</protein>
<dbReference type="Proteomes" id="UP000076871">
    <property type="component" value="Unassembled WGS sequence"/>
</dbReference>
<name>A0A165GXS2_9APHY</name>